<accession>A0A0G1X8X9</accession>
<proteinExistence type="predicted"/>
<sequence length="124" mass="14544">MPPINHYLSRKDWLEASWKKIAKSEKPLALLVTPYERRNIVMRAAVRDCLDSGKGIRQIARELQLSLQTVNAVKKALSEKNYRSYRERGKSERQKRVFSSYNNQVKERFHGRPARTKYGKVNLP</sequence>
<comment type="caution">
    <text evidence="1">The sequence shown here is derived from an EMBL/GenBank/DDBJ whole genome shotgun (WGS) entry which is preliminary data.</text>
</comment>
<dbReference type="Proteomes" id="UP000034956">
    <property type="component" value="Unassembled WGS sequence"/>
</dbReference>
<dbReference type="Gene3D" id="1.10.1270.10">
    <property type="entry name" value="TrpR-like"/>
    <property type="match status" value="1"/>
</dbReference>
<dbReference type="InterPro" id="IPR038116">
    <property type="entry name" value="TrpR-like_sf"/>
</dbReference>
<gene>
    <name evidence="1" type="ORF">UY23_C0006G0044</name>
</gene>
<protein>
    <submittedName>
        <fullName evidence="1">Uncharacterized protein</fullName>
    </submittedName>
</protein>
<evidence type="ECO:0000313" key="2">
    <source>
        <dbReference type="Proteomes" id="UP000034956"/>
    </source>
</evidence>
<dbReference type="AlphaFoldDB" id="A0A0G1X8X9"/>
<reference evidence="1 2" key="1">
    <citation type="journal article" date="2015" name="Nature">
        <title>rRNA introns, odd ribosomes, and small enigmatic genomes across a large radiation of phyla.</title>
        <authorList>
            <person name="Brown C.T."/>
            <person name="Hug L.A."/>
            <person name="Thomas B.C."/>
            <person name="Sharon I."/>
            <person name="Castelle C.J."/>
            <person name="Singh A."/>
            <person name="Wilkins M.J."/>
            <person name="Williams K.H."/>
            <person name="Banfield J.F."/>
        </authorList>
    </citation>
    <scope>NUCLEOTIDE SEQUENCE [LARGE SCALE GENOMIC DNA]</scope>
</reference>
<evidence type="ECO:0000313" key="1">
    <source>
        <dbReference type="EMBL" id="KKU90835.1"/>
    </source>
</evidence>
<dbReference type="EMBL" id="LCPF01000006">
    <property type="protein sequence ID" value="KKU90835.1"/>
    <property type="molecule type" value="Genomic_DNA"/>
</dbReference>
<name>A0A0G1X8X9_9BACT</name>
<organism evidence="1 2">
    <name type="scientific">Candidatus Jorgensenbacteria bacterium GW2011_GWA1_48_11</name>
    <dbReference type="NCBI Taxonomy" id="1618660"/>
    <lineage>
        <taxon>Bacteria</taxon>
        <taxon>Candidatus Joergenseniibacteriota</taxon>
    </lineage>
</organism>